<evidence type="ECO:0000313" key="3">
    <source>
        <dbReference type="EMBL" id="KAF5750414.1"/>
    </source>
</evidence>
<comment type="caution">
    <text evidence="3">The sequence shown here is derived from an EMBL/GenBank/DDBJ whole genome shotgun (WGS) entry which is preliminary data.</text>
</comment>
<dbReference type="Pfam" id="PF00403">
    <property type="entry name" value="HMA"/>
    <property type="match status" value="2"/>
</dbReference>
<feature type="compositionally biased region" description="Basic and acidic residues" evidence="1">
    <location>
        <begin position="45"/>
        <end position="66"/>
    </location>
</feature>
<evidence type="ECO:0000313" key="4">
    <source>
        <dbReference type="Proteomes" id="UP000593562"/>
    </source>
</evidence>
<evidence type="ECO:0000256" key="1">
    <source>
        <dbReference type="SAM" id="MobiDB-lite"/>
    </source>
</evidence>
<sequence>MHCEGCAMKIKRAVKHMDGVEDVKADSAANKLTVTGKVDPTKIKERLEEKTKKKVEIISPQPKKDAAAGGGGQKENPKEKPADKSVKKPEEKKSEEEKAPKESTVVLKIRLHCDGCIKKIKKIILKSKGVDSVSIDVPKDLVTVKGTMDVKDLVPYLKEKLKRPVEVVPAKKEDVAPEKKDKEAAGGDKKGKEVAGGDKKDNEKGGDEGKKEGGAAKVEVSKMEYFGYPQPGPSYWFDGQTSYGQNYVIDSYHQGYAAQGYVPPQSHVYEHQGYNMPQGYVPVIDYYAQPPQMFSDENPNACSIM</sequence>
<dbReference type="Gene3D" id="3.30.70.100">
    <property type="match status" value="2"/>
</dbReference>
<dbReference type="PANTHER" id="PTHR46413:SF1">
    <property type="entry name" value="HEAVY METAL-ASSOCIATED ISOPRENYLATED PLANT PROTEIN 6"/>
    <property type="match status" value="1"/>
</dbReference>
<dbReference type="InterPro" id="IPR044594">
    <property type="entry name" value="HIPP01/3/5/6"/>
</dbReference>
<feature type="region of interest" description="Disordered" evidence="1">
    <location>
        <begin position="45"/>
        <end position="103"/>
    </location>
</feature>
<feature type="region of interest" description="Disordered" evidence="1">
    <location>
        <begin position="172"/>
        <end position="214"/>
    </location>
</feature>
<evidence type="ECO:0000259" key="2">
    <source>
        <dbReference type="PROSITE" id="PS50846"/>
    </source>
</evidence>
<dbReference type="InterPro" id="IPR036163">
    <property type="entry name" value="HMA_dom_sf"/>
</dbReference>
<feature type="domain" description="HMA" evidence="2">
    <location>
        <begin position="1"/>
        <end position="55"/>
    </location>
</feature>
<dbReference type="InParanoid" id="A0A7J7DW85"/>
<reference evidence="3 4" key="1">
    <citation type="journal article" date="2020" name="Nat. Commun.">
        <title>Genome of Tripterygium wilfordii and identification of cytochrome P450 involved in triptolide biosynthesis.</title>
        <authorList>
            <person name="Tu L."/>
            <person name="Su P."/>
            <person name="Zhang Z."/>
            <person name="Gao L."/>
            <person name="Wang J."/>
            <person name="Hu T."/>
            <person name="Zhou J."/>
            <person name="Zhang Y."/>
            <person name="Zhao Y."/>
            <person name="Liu Y."/>
            <person name="Song Y."/>
            <person name="Tong Y."/>
            <person name="Lu Y."/>
            <person name="Yang J."/>
            <person name="Xu C."/>
            <person name="Jia M."/>
            <person name="Peters R.J."/>
            <person name="Huang L."/>
            <person name="Gao W."/>
        </authorList>
    </citation>
    <scope>NUCLEOTIDE SEQUENCE [LARGE SCALE GENOMIC DNA]</scope>
    <source>
        <strain evidence="4">cv. XIE 37</strain>
        <tissue evidence="3">Leaf</tissue>
    </source>
</reference>
<dbReference type="PROSITE" id="PS50846">
    <property type="entry name" value="HMA_2"/>
    <property type="match status" value="2"/>
</dbReference>
<dbReference type="AlphaFoldDB" id="A0A7J7DW85"/>
<proteinExistence type="predicted"/>
<accession>A0A7J7DW85</accession>
<feature type="domain" description="HMA" evidence="2">
    <location>
        <begin position="102"/>
        <end position="165"/>
    </location>
</feature>
<dbReference type="GO" id="GO:0046872">
    <property type="term" value="F:metal ion binding"/>
    <property type="evidence" value="ECO:0007669"/>
    <property type="project" value="InterPro"/>
</dbReference>
<dbReference type="EMBL" id="JAAARO010000003">
    <property type="protein sequence ID" value="KAF5750414.1"/>
    <property type="molecule type" value="Genomic_DNA"/>
</dbReference>
<dbReference type="SUPFAM" id="SSF55008">
    <property type="entry name" value="HMA, heavy metal-associated domain"/>
    <property type="match status" value="2"/>
</dbReference>
<keyword evidence="4" id="KW-1185">Reference proteome</keyword>
<dbReference type="PANTHER" id="PTHR46413">
    <property type="entry name" value="HEAVY METAL-ASSOCIATED ISOPRENYLATED PLANT PROTEIN 6"/>
    <property type="match status" value="1"/>
</dbReference>
<feature type="compositionally biased region" description="Basic and acidic residues" evidence="1">
    <location>
        <begin position="75"/>
        <end position="101"/>
    </location>
</feature>
<organism evidence="3 4">
    <name type="scientific">Tripterygium wilfordii</name>
    <name type="common">Thunder God vine</name>
    <dbReference type="NCBI Taxonomy" id="458696"/>
    <lineage>
        <taxon>Eukaryota</taxon>
        <taxon>Viridiplantae</taxon>
        <taxon>Streptophyta</taxon>
        <taxon>Embryophyta</taxon>
        <taxon>Tracheophyta</taxon>
        <taxon>Spermatophyta</taxon>
        <taxon>Magnoliopsida</taxon>
        <taxon>eudicotyledons</taxon>
        <taxon>Gunneridae</taxon>
        <taxon>Pentapetalae</taxon>
        <taxon>rosids</taxon>
        <taxon>fabids</taxon>
        <taxon>Celastrales</taxon>
        <taxon>Celastraceae</taxon>
        <taxon>Tripterygium</taxon>
    </lineage>
</organism>
<dbReference type="FunCoup" id="A0A7J7DW85">
    <property type="interactions" value="144"/>
</dbReference>
<gene>
    <name evidence="3" type="ORF">HS088_TW03G00750</name>
</gene>
<dbReference type="CDD" id="cd00371">
    <property type="entry name" value="HMA"/>
    <property type="match status" value="1"/>
</dbReference>
<name>A0A7J7DW85_TRIWF</name>
<dbReference type="Proteomes" id="UP000593562">
    <property type="component" value="Unassembled WGS sequence"/>
</dbReference>
<protein>
    <submittedName>
        <fullName evidence="3">Heavy-metal-associated domain-containing family protein</fullName>
    </submittedName>
</protein>
<dbReference type="InterPro" id="IPR006121">
    <property type="entry name" value="HMA_dom"/>
</dbReference>